<sequence>MPRTPFSCLKPSFSNTSILHMYARIRIESLTTQRIRFRTTPKEWKCFHDSLRLIIGWNEPVMITTTSNSCSWVLKR</sequence>
<organism evidence="1 2">
    <name type="scientific">Ancylostoma ceylanicum</name>
    <dbReference type="NCBI Taxonomy" id="53326"/>
    <lineage>
        <taxon>Eukaryota</taxon>
        <taxon>Metazoa</taxon>
        <taxon>Ecdysozoa</taxon>
        <taxon>Nematoda</taxon>
        <taxon>Chromadorea</taxon>
        <taxon>Rhabditida</taxon>
        <taxon>Rhabditina</taxon>
        <taxon>Rhabditomorpha</taxon>
        <taxon>Strongyloidea</taxon>
        <taxon>Ancylostomatidae</taxon>
        <taxon>Ancylostomatinae</taxon>
        <taxon>Ancylostoma</taxon>
    </lineage>
</organism>
<accession>A0A016RYS3</accession>
<dbReference type="AlphaFoldDB" id="A0A016RYS3"/>
<comment type="caution">
    <text evidence="1">The sequence shown here is derived from an EMBL/GenBank/DDBJ whole genome shotgun (WGS) entry which is preliminary data.</text>
</comment>
<evidence type="ECO:0000313" key="2">
    <source>
        <dbReference type="Proteomes" id="UP000024635"/>
    </source>
</evidence>
<dbReference type="EMBL" id="JARK01001678">
    <property type="protein sequence ID" value="EYB83129.1"/>
    <property type="molecule type" value="Genomic_DNA"/>
</dbReference>
<evidence type="ECO:0000313" key="1">
    <source>
        <dbReference type="EMBL" id="EYB83129.1"/>
    </source>
</evidence>
<proteinExistence type="predicted"/>
<gene>
    <name evidence="1" type="primary">Acey_s0342.g3036</name>
    <name evidence="1" type="ORF">Y032_0342g3036</name>
</gene>
<protein>
    <submittedName>
        <fullName evidence="1">Uncharacterized protein</fullName>
    </submittedName>
</protein>
<name>A0A016RYS3_9BILA</name>
<reference evidence="2" key="1">
    <citation type="journal article" date="2015" name="Nat. Genet.">
        <title>The genome and transcriptome of the zoonotic hookworm Ancylostoma ceylanicum identify infection-specific gene families.</title>
        <authorList>
            <person name="Schwarz E.M."/>
            <person name="Hu Y."/>
            <person name="Antoshechkin I."/>
            <person name="Miller M.M."/>
            <person name="Sternberg P.W."/>
            <person name="Aroian R.V."/>
        </authorList>
    </citation>
    <scope>NUCLEOTIDE SEQUENCE</scope>
    <source>
        <strain evidence="2">HY135</strain>
    </source>
</reference>
<dbReference type="Proteomes" id="UP000024635">
    <property type="component" value="Unassembled WGS sequence"/>
</dbReference>
<keyword evidence="2" id="KW-1185">Reference proteome</keyword>